<keyword evidence="4 8" id="KW-0812">Transmembrane</keyword>
<protein>
    <submittedName>
        <fullName evidence="10">Dol-P-Man:Man(6)GlcNAc(2)-PP-Dol alpha-1,2-mannosyltransferase-like</fullName>
    </submittedName>
</protein>
<organism evidence="9 10">
    <name type="scientific">Populus euphratica</name>
    <name type="common">Euphrates poplar</name>
    <dbReference type="NCBI Taxonomy" id="75702"/>
    <lineage>
        <taxon>Eukaryota</taxon>
        <taxon>Viridiplantae</taxon>
        <taxon>Streptophyta</taxon>
        <taxon>Embryophyta</taxon>
        <taxon>Tracheophyta</taxon>
        <taxon>Spermatophyta</taxon>
        <taxon>Magnoliopsida</taxon>
        <taxon>eudicotyledons</taxon>
        <taxon>Gunneridae</taxon>
        <taxon>Pentapetalae</taxon>
        <taxon>rosids</taxon>
        <taxon>fabids</taxon>
        <taxon>Malpighiales</taxon>
        <taxon>Salicaceae</taxon>
        <taxon>Saliceae</taxon>
        <taxon>Populus</taxon>
    </lineage>
</organism>
<evidence type="ECO:0000313" key="9">
    <source>
        <dbReference type="Proteomes" id="UP000694918"/>
    </source>
</evidence>
<feature type="transmembrane region" description="Helical" evidence="8">
    <location>
        <begin position="12"/>
        <end position="33"/>
    </location>
</feature>
<accession>A0AAJ6X4W3</accession>
<gene>
    <name evidence="10" type="primary">LOC105111754</name>
</gene>
<evidence type="ECO:0000256" key="4">
    <source>
        <dbReference type="ARBA" id="ARBA00022692"/>
    </source>
</evidence>
<keyword evidence="5" id="KW-0256">Endoplasmic reticulum</keyword>
<proteinExistence type="predicted"/>
<comment type="subcellular location">
    <subcellularLocation>
        <location evidence="1">Endoplasmic reticulum membrane</location>
        <topology evidence="1">Multi-pass membrane protein</topology>
    </subcellularLocation>
</comment>
<dbReference type="InterPro" id="IPR005599">
    <property type="entry name" value="GPI_mannosylTrfase"/>
</dbReference>
<reference evidence="10" key="1">
    <citation type="submission" date="2025-08" db="UniProtKB">
        <authorList>
            <consortium name="RefSeq"/>
        </authorList>
    </citation>
    <scope>IDENTIFICATION</scope>
</reference>
<keyword evidence="9" id="KW-1185">Reference proteome</keyword>
<evidence type="ECO:0000256" key="6">
    <source>
        <dbReference type="ARBA" id="ARBA00022989"/>
    </source>
</evidence>
<keyword evidence="2" id="KW-0328">Glycosyltransferase</keyword>
<dbReference type="AlphaFoldDB" id="A0AAJ6X4W3"/>
<name>A0AAJ6X4W3_POPEU</name>
<dbReference type="RefSeq" id="XP_011005506.1">
    <property type="nucleotide sequence ID" value="XM_011007204.1"/>
</dbReference>
<evidence type="ECO:0000256" key="2">
    <source>
        <dbReference type="ARBA" id="ARBA00022676"/>
    </source>
</evidence>
<dbReference type="Pfam" id="PF03901">
    <property type="entry name" value="Glyco_transf_22"/>
    <property type="match status" value="1"/>
</dbReference>
<evidence type="ECO:0000256" key="7">
    <source>
        <dbReference type="ARBA" id="ARBA00023136"/>
    </source>
</evidence>
<keyword evidence="6 8" id="KW-1133">Transmembrane helix</keyword>
<keyword evidence="3" id="KW-0808">Transferase</keyword>
<dbReference type="Proteomes" id="UP000694918">
    <property type="component" value="Unplaced"/>
</dbReference>
<evidence type="ECO:0000256" key="5">
    <source>
        <dbReference type="ARBA" id="ARBA00022824"/>
    </source>
</evidence>
<dbReference type="KEGG" id="peu:105111754"/>
<evidence type="ECO:0000256" key="3">
    <source>
        <dbReference type="ARBA" id="ARBA00022679"/>
    </source>
</evidence>
<evidence type="ECO:0000256" key="8">
    <source>
        <dbReference type="SAM" id="Phobius"/>
    </source>
</evidence>
<evidence type="ECO:0000313" key="10">
    <source>
        <dbReference type="RefSeq" id="XP_011005506.1"/>
    </source>
</evidence>
<dbReference type="GO" id="GO:0005789">
    <property type="term" value="C:endoplasmic reticulum membrane"/>
    <property type="evidence" value="ECO:0007669"/>
    <property type="project" value="UniProtKB-SubCell"/>
</dbReference>
<keyword evidence="7 8" id="KW-0472">Membrane</keyword>
<dbReference type="GO" id="GO:0016757">
    <property type="term" value="F:glycosyltransferase activity"/>
    <property type="evidence" value="ECO:0007669"/>
    <property type="project" value="UniProtKB-KW"/>
</dbReference>
<dbReference type="GeneID" id="105111754"/>
<sequence length="136" mass="15285">MSLQPHEEEGFLYPIYLVVCVAASAVIGSFPDLFRDKYNPQDNSWLVLIAKFVRPVVLGLILSASQARTFSLINGCGARIEVYKILEHDDDVGKGMIYFVVHCKNVLTDFIYRAVLLLLQHVVLKNVICCLRPSNS</sequence>
<evidence type="ECO:0000256" key="1">
    <source>
        <dbReference type="ARBA" id="ARBA00004477"/>
    </source>
</evidence>